<dbReference type="InterPro" id="IPR036365">
    <property type="entry name" value="PGBD-like_sf"/>
</dbReference>
<evidence type="ECO:0000256" key="4">
    <source>
        <dbReference type="ARBA" id="ARBA00022984"/>
    </source>
</evidence>
<accession>A0A948W662</accession>
<dbReference type="GO" id="GO:0016740">
    <property type="term" value="F:transferase activity"/>
    <property type="evidence" value="ECO:0007669"/>
    <property type="project" value="UniProtKB-KW"/>
</dbReference>
<evidence type="ECO:0000256" key="6">
    <source>
        <dbReference type="PROSITE-ProRule" id="PRU01373"/>
    </source>
</evidence>
<evidence type="ECO:0000256" key="3">
    <source>
        <dbReference type="ARBA" id="ARBA00022960"/>
    </source>
</evidence>
<comment type="caution">
    <text evidence="8">The sequence shown here is derived from an EMBL/GenBank/DDBJ whole genome shotgun (WGS) entry which is preliminary data.</text>
</comment>
<dbReference type="InterPro" id="IPR005490">
    <property type="entry name" value="LD_TPept_cat_dom"/>
</dbReference>
<keyword evidence="5 6" id="KW-0961">Cell wall biogenesis/degradation</keyword>
<evidence type="ECO:0000256" key="1">
    <source>
        <dbReference type="ARBA" id="ARBA00004752"/>
    </source>
</evidence>
<dbReference type="InterPro" id="IPR036366">
    <property type="entry name" value="PGBDSf"/>
</dbReference>
<dbReference type="PANTHER" id="PTHR41533:SF2">
    <property type="entry name" value="BLR7131 PROTEIN"/>
    <property type="match status" value="1"/>
</dbReference>
<dbReference type="SUPFAM" id="SSF141523">
    <property type="entry name" value="L,D-transpeptidase catalytic domain-like"/>
    <property type="match status" value="1"/>
</dbReference>
<keyword evidence="3 6" id="KW-0133">Cell shape</keyword>
<dbReference type="PROSITE" id="PS52029">
    <property type="entry name" value="LD_TPASE"/>
    <property type="match status" value="1"/>
</dbReference>
<dbReference type="InterPro" id="IPR045380">
    <property type="entry name" value="LD_TPept_scaffold_dom"/>
</dbReference>
<comment type="pathway">
    <text evidence="1 6">Cell wall biogenesis; peptidoglycan biosynthesis.</text>
</comment>
<dbReference type="AlphaFoldDB" id="A0A948W662"/>
<dbReference type="PANTHER" id="PTHR41533">
    <property type="entry name" value="L,D-TRANSPEPTIDASE HI_1667-RELATED"/>
    <property type="match status" value="1"/>
</dbReference>
<sequence length="562" mass="63150">MIKWHSLAIIIAVSLVALSIPEGPSGNETMVTTPNLAEIVRESLRRRIESAGVPPHIKIGEERIYASLALPRFYQERTFAPAWIDDRGVTTAAEDLLEALRGAYQEGLIPEDYHLEGIATRLDKARTPGGAGPDLYVDLELLLTDGFLVYASHLLSGRVNPETLDPEWIATRREGDLAQVLEKALQGAGIKEELPSLLPMGPGYRRLKTALAHYRRISDQGGWPTVSPGPKLELGSIDGRVQELRRRLAAENLLADGMTADPEAFDATLRDAVLDFQELRGLDVDGIVGQKTIGALNIPVERTVEKILLNLERWRWLPQDLGTRYLLVNVADFHLFVVQNADTILTMKVVVGKDQRRTPVFSAMMTYLVMSPYWNVPPGIASKDILPKVQKDPGFLAAQKIRVYSGWGADAREVDPSTVRWAGMSAQRLPYRFRQDPGPQNALGLVKFMFPNKFDVYLHDTPAKGLFAKAERAFSSGCIRIEKPVELAHYLLSDDPQWTPEQIVKVEQEGRERTVSLPHPIRVHLLYWTAWVDRANRCHLRRDIYDRDRLLLEALREPPPVQ</sequence>
<proteinExistence type="predicted"/>
<dbReference type="Pfam" id="PF20142">
    <property type="entry name" value="Scaffold"/>
    <property type="match status" value="1"/>
</dbReference>
<dbReference type="GO" id="GO:0009252">
    <property type="term" value="P:peptidoglycan biosynthetic process"/>
    <property type="evidence" value="ECO:0007669"/>
    <property type="project" value="UniProtKB-KW"/>
</dbReference>
<dbReference type="InterPro" id="IPR038063">
    <property type="entry name" value="Transpep_catalytic_dom"/>
</dbReference>
<feature type="active site" description="Nucleophile" evidence="6">
    <location>
        <position position="478"/>
    </location>
</feature>
<feature type="active site" description="Proton donor/acceptor" evidence="6">
    <location>
        <position position="459"/>
    </location>
</feature>
<evidence type="ECO:0000256" key="2">
    <source>
        <dbReference type="ARBA" id="ARBA00022679"/>
    </source>
</evidence>
<keyword evidence="2" id="KW-0808">Transferase</keyword>
<evidence type="ECO:0000313" key="9">
    <source>
        <dbReference type="Proteomes" id="UP000777784"/>
    </source>
</evidence>
<name>A0A948W662_UNCEI</name>
<dbReference type="SUPFAM" id="SSF47090">
    <property type="entry name" value="PGBD-like"/>
    <property type="match status" value="1"/>
</dbReference>
<evidence type="ECO:0000313" key="8">
    <source>
        <dbReference type="EMBL" id="MBU2691179.1"/>
    </source>
</evidence>
<dbReference type="CDD" id="cd16913">
    <property type="entry name" value="YkuD_like"/>
    <property type="match status" value="1"/>
</dbReference>
<dbReference type="Proteomes" id="UP000777784">
    <property type="component" value="Unassembled WGS sequence"/>
</dbReference>
<organism evidence="8 9">
    <name type="scientific">Eiseniibacteriota bacterium</name>
    <dbReference type="NCBI Taxonomy" id="2212470"/>
    <lineage>
        <taxon>Bacteria</taxon>
        <taxon>Candidatus Eiseniibacteriota</taxon>
    </lineage>
</organism>
<evidence type="ECO:0000259" key="7">
    <source>
        <dbReference type="PROSITE" id="PS52029"/>
    </source>
</evidence>
<feature type="domain" description="L,D-TPase catalytic" evidence="7">
    <location>
        <begin position="324"/>
        <end position="504"/>
    </location>
</feature>
<dbReference type="Pfam" id="PF01471">
    <property type="entry name" value="PG_binding_1"/>
    <property type="match status" value="1"/>
</dbReference>
<dbReference type="EMBL" id="JAHJDP010000046">
    <property type="protein sequence ID" value="MBU2691179.1"/>
    <property type="molecule type" value="Genomic_DNA"/>
</dbReference>
<dbReference type="InterPro" id="IPR002477">
    <property type="entry name" value="Peptidoglycan-bd-like"/>
</dbReference>
<dbReference type="Gene3D" id="1.10.101.10">
    <property type="entry name" value="PGBD-like superfamily/PGBD"/>
    <property type="match status" value="1"/>
</dbReference>
<dbReference type="InterPro" id="IPR052905">
    <property type="entry name" value="LD-transpeptidase_YkuD-like"/>
</dbReference>
<dbReference type="GO" id="GO:0008360">
    <property type="term" value="P:regulation of cell shape"/>
    <property type="evidence" value="ECO:0007669"/>
    <property type="project" value="UniProtKB-UniRule"/>
</dbReference>
<evidence type="ECO:0000256" key="5">
    <source>
        <dbReference type="ARBA" id="ARBA00023316"/>
    </source>
</evidence>
<dbReference type="Pfam" id="PF03734">
    <property type="entry name" value="YkuD"/>
    <property type="match status" value="1"/>
</dbReference>
<gene>
    <name evidence="8" type="ORF">KJ970_09630</name>
</gene>
<reference evidence="8" key="1">
    <citation type="submission" date="2021-05" db="EMBL/GenBank/DDBJ databases">
        <title>Energy efficiency and biological interactions define the core microbiome of deep oligotrophic groundwater.</title>
        <authorList>
            <person name="Mehrshad M."/>
            <person name="Lopez-Fernandez M."/>
            <person name="Bell E."/>
            <person name="Bernier-Latmani R."/>
            <person name="Bertilsson S."/>
            <person name="Dopson M."/>
        </authorList>
    </citation>
    <scope>NUCLEOTIDE SEQUENCE</scope>
    <source>
        <strain evidence="8">Modern_marine.mb.64</strain>
    </source>
</reference>
<dbReference type="Gene3D" id="2.40.440.10">
    <property type="entry name" value="L,D-transpeptidase catalytic domain-like"/>
    <property type="match status" value="1"/>
</dbReference>
<dbReference type="GO" id="GO:0071555">
    <property type="term" value="P:cell wall organization"/>
    <property type="evidence" value="ECO:0007669"/>
    <property type="project" value="UniProtKB-UniRule"/>
</dbReference>
<keyword evidence="4 6" id="KW-0573">Peptidoglycan synthesis</keyword>
<protein>
    <submittedName>
        <fullName evidence="8">L,D-transpeptidase family protein</fullName>
    </submittedName>
</protein>